<sequence>MAMLPEDVGSWLPSEFLTVEDSFVDKENFNRNGSNSEFKPSLNFPTEFPYEFDPFGSSSALSSPVESVVGSAESGDDDNGDGDFLSGLTRRLTQQLDVKPEKSKWVMAGSPKSTLSGIGSWSVSSNGSPKAGISPPTTPFELKTDPCDLIYEAAGQVARLKMSSEGQICQERHVLSRINQYRNQDQVPRPQFWVREQVKGGFQDQQLHLQEQIQNRARLVGYENGKGVRPFLLPQSAWPPPQVQLNHTNSGARQLTINGPGGGVKREKSTGTGVFLPRRYGNPPDRKKKQGCSTVLLPAKVVQALNLDYAHFHPRHTNGFASEYDALLNARTEGLLAQQRRGLRAEAVLRLPQEWTY</sequence>
<dbReference type="AlphaFoldDB" id="A0AAV8T1Y3"/>
<evidence type="ECO:0000313" key="2">
    <source>
        <dbReference type="EMBL" id="KAJ8760223.1"/>
    </source>
</evidence>
<evidence type="ECO:0000256" key="1">
    <source>
        <dbReference type="SAM" id="MobiDB-lite"/>
    </source>
</evidence>
<gene>
    <name evidence="2" type="ORF">K2173_011093</name>
</gene>
<proteinExistence type="predicted"/>
<dbReference type="EMBL" id="JAIWQS010000007">
    <property type="protein sequence ID" value="KAJ8760223.1"/>
    <property type="molecule type" value="Genomic_DNA"/>
</dbReference>
<accession>A0AAV8T1Y3</accession>
<protein>
    <submittedName>
        <fullName evidence="2">Uncharacterized protein</fullName>
    </submittedName>
</protein>
<evidence type="ECO:0000313" key="3">
    <source>
        <dbReference type="Proteomes" id="UP001159364"/>
    </source>
</evidence>
<name>A0AAV8T1Y3_9ROSI</name>
<comment type="caution">
    <text evidence="2">The sequence shown here is derived from an EMBL/GenBank/DDBJ whole genome shotgun (WGS) entry which is preliminary data.</text>
</comment>
<keyword evidence="3" id="KW-1185">Reference proteome</keyword>
<dbReference type="Proteomes" id="UP001159364">
    <property type="component" value="Linkage Group LG07"/>
</dbReference>
<dbReference type="PANTHER" id="PTHR33356:SF17">
    <property type="entry name" value="TPX2 CENTRAL DOMAIN-CONTAINING PROTEIN"/>
    <property type="match status" value="1"/>
</dbReference>
<dbReference type="PANTHER" id="PTHR33356">
    <property type="entry name" value="TIP41-LIKE PROTEIN"/>
    <property type="match status" value="1"/>
</dbReference>
<organism evidence="2 3">
    <name type="scientific">Erythroxylum novogranatense</name>
    <dbReference type="NCBI Taxonomy" id="1862640"/>
    <lineage>
        <taxon>Eukaryota</taxon>
        <taxon>Viridiplantae</taxon>
        <taxon>Streptophyta</taxon>
        <taxon>Embryophyta</taxon>
        <taxon>Tracheophyta</taxon>
        <taxon>Spermatophyta</taxon>
        <taxon>Magnoliopsida</taxon>
        <taxon>eudicotyledons</taxon>
        <taxon>Gunneridae</taxon>
        <taxon>Pentapetalae</taxon>
        <taxon>rosids</taxon>
        <taxon>fabids</taxon>
        <taxon>Malpighiales</taxon>
        <taxon>Erythroxylaceae</taxon>
        <taxon>Erythroxylum</taxon>
    </lineage>
</organism>
<reference evidence="2 3" key="1">
    <citation type="submission" date="2021-09" db="EMBL/GenBank/DDBJ databases">
        <title>Genomic insights and catalytic innovation underlie evolution of tropane alkaloids biosynthesis.</title>
        <authorList>
            <person name="Wang Y.-J."/>
            <person name="Tian T."/>
            <person name="Huang J.-P."/>
            <person name="Huang S.-X."/>
        </authorList>
    </citation>
    <scope>NUCLEOTIDE SEQUENCE [LARGE SCALE GENOMIC DNA]</scope>
    <source>
        <strain evidence="2">KIB-2018</strain>
        <tissue evidence="2">Leaf</tissue>
    </source>
</reference>
<feature type="region of interest" description="Disordered" evidence="1">
    <location>
        <begin position="57"/>
        <end position="86"/>
    </location>
</feature>
<feature type="region of interest" description="Disordered" evidence="1">
    <location>
        <begin position="256"/>
        <end position="290"/>
    </location>
</feature>
<feature type="compositionally biased region" description="Low complexity" evidence="1">
    <location>
        <begin position="57"/>
        <end position="69"/>
    </location>
</feature>